<keyword evidence="2" id="KW-1185">Reference proteome</keyword>
<accession>A0ABW0S2W6</accession>
<name>A0ABW0S2W6_9BURK</name>
<evidence type="ECO:0000313" key="2">
    <source>
        <dbReference type="Proteomes" id="UP001596086"/>
    </source>
</evidence>
<evidence type="ECO:0008006" key="3">
    <source>
        <dbReference type="Google" id="ProtNLM"/>
    </source>
</evidence>
<proteinExistence type="predicted"/>
<protein>
    <recommendedName>
        <fullName evidence="3">PD(D/E)XK endonuclease domain-containing protein</fullName>
    </recommendedName>
</protein>
<dbReference type="EMBL" id="JBHSMZ010000014">
    <property type="protein sequence ID" value="MFC5550285.1"/>
    <property type="molecule type" value="Genomic_DNA"/>
</dbReference>
<comment type="caution">
    <text evidence="1">The sequence shown here is derived from an EMBL/GenBank/DDBJ whole genome shotgun (WGS) entry which is preliminary data.</text>
</comment>
<dbReference type="Proteomes" id="UP001596086">
    <property type="component" value="Unassembled WGS sequence"/>
</dbReference>
<dbReference type="InterPro" id="IPR011856">
    <property type="entry name" value="tRNA_endonuc-like_dom_sf"/>
</dbReference>
<dbReference type="RefSeq" id="WP_379772648.1">
    <property type="nucleotide sequence ID" value="NZ_JBHSMZ010000014.1"/>
</dbReference>
<dbReference type="Gene3D" id="3.40.1350.10">
    <property type="match status" value="1"/>
</dbReference>
<reference evidence="2" key="1">
    <citation type="journal article" date="2019" name="Int. J. Syst. Evol. Microbiol.">
        <title>The Global Catalogue of Microorganisms (GCM) 10K type strain sequencing project: providing services to taxonomists for standard genome sequencing and annotation.</title>
        <authorList>
            <consortium name="The Broad Institute Genomics Platform"/>
            <consortium name="The Broad Institute Genome Sequencing Center for Infectious Disease"/>
            <person name="Wu L."/>
            <person name="Ma J."/>
        </authorList>
    </citation>
    <scope>NUCLEOTIDE SEQUENCE [LARGE SCALE GENOMIC DNA]</scope>
    <source>
        <strain evidence="2">CGMCC 4.5798</strain>
    </source>
</reference>
<gene>
    <name evidence="1" type="ORF">ACFPO9_17350</name>
</gene>
<sequence>MDYIGRYGEYRVLAKLLELEVEAYLALKTNQEHYDITAILPERRVVRIQVKSTTLGNTSTNNSFGGVEKDYDYLVVVIIDSTPTMAVKEGSETPSEDLVTSELRPRFFVLERAEALQIKGESKLLGVSQQKNKKYFVKEAISKYEDAWLKIIAS</sequence>
<evidence type="ECO:0000313" key="1">
    <source>
        <dbReference type="EMBL" id="MFC5550285.1"/>
    </source>
</evidence>
<organism evidence="1 2">
    <name type="scientific">Massilia aerilata</name>
    <dbReference type="NCBI Taxonomy" id="453817"/>
    <lineage>
        <taxon>Bacteria</taxon>
        <taxon>Pseudomonadati</taxon>
        <taxon>Pseudomonadota</taxon>
        <taxon>Betaproteobacteria</taxon>
        <taxon>Burkholderiales</taxon>
        <taxon>Oxalobacteraceae</taxon>
        <taxon>Telluria group</taxon>
        <taxon>Massilia</taxon>
    </lineage>
</organism>